<feature type="compositionally biased region" description="Low complexity" evidence="1">
    <location>
        <begin position="1027"/>
        <end position="1066"/>
    </location>
</feature>
<organism evidence="3">
    <name type="scientific">Chlorella variabilis</name>
    <name type="common">Green alga</name>
    <dbReference type="NCBI Taxonomy" id="554065"/>
    <lineage>
        <taxon>Eukaryota</taxon>
        <taxon>Viridiplantae</taxon>
        <taxon>Chlorophyta</taxon>
        <taxon>core chlorophytes</taxon>
        <taxon>Trebouxiophyceae</taxon>
        <taxon>Chlorellales</taxon>
        <taxon>Chlorellaceae</taxon>
        <taxon>Chlorella clade</taxon>
        <taxon>Chlorella</taxon>
    </lineage>
</organism>
<feature type="non-terminal residue" evidence="2">
    <location>
        <position position="1"/>
    </location>
</feature>
<feature type="compositionally biased region" description="Basic and acidic residues" evidence="1">
    <location>
        <begin position="827"/>
        <end position="837"/>
    </location>
</feature>
<feature type="compositionally biased region" description="Low complexity" evidence="1">
    <location>
        <begin position="415"/>
        <end position="426"/>
    </location>
</feature>
<feature type="region of interest" description="Disordered" evidence="1">
    <location>
        <begin position="200"/>
        <end position="239"/>
    </location>
</feature>
<feature type="compositionally biased region" description="Low complexity" evidence="1">
    <location>
        <begin position="813"/>
        <end position="823"/>
    </location>
</feature>
<sequence length="1096" mass="111769">DVAVNVVGKYRYRMTSPADSTWVPLIIDIILVGRTKIITLHSGIWLENSIDRDISLRLHVPTTSLVPPSAGTARTGSLYVDMREVVQMHVSVEEIGMRSTHWCTVSQGVRFATLPDGAVELESKPKLPREVPMRMVGLGMGLPTSQDPASVDRYLAKLKDAALHMRMLHAQFHYDAKLALSKGDIEAAWGRLRALGKRIGKASRDGVAAAAGERRGRRRGGGQPAESAGRRRRRFPTIVERHRREAVLEVWAPPASPPSPPPAPQQQQQQQQQPELEAATPVALNPVYEDAGEGASSRGGSFSSPSGRPGSAGGGGAAAAAAAAASPSQASEAQLLTDVPLSSPAGGGGGNGAATAGAAGAPGVAGGRVGKRRAGLSRFARCLDWRKVGGPPPAPSSGTAAAGADAAAAGGAAAVSASANPSPSQADSRASSHVLLSDRVRRSDLVGSAGSEAGAAAPPHSPTHAPRASSGDEEVTVGVEAVPEGSTADSELPAAPPRPAVEVAAVPAVAPGTGGEMAAAETPRFQAKWWRREARPAAAPAPAAAAAAVPAAPTEGEAAEEESEERQAMRAAFEAWRAHCADAAWRRHGLPRDGAAPPQSGSPRSEASEDTDVQVRSPPLLHLGLHNTLNDGNAAASGSCRVTLYAPYWLNNRTGTSMTETTSRDPSEMMMAAVDAALGSDRGGWDPLGTLAGGGQALLEYKLVLMNKQDEVMVGLAHVPARRYSQGIKITTVGNKSSLELRGPVEVKPFTPRDIPLTVARGLHGAMAAAATGARTAAAAGANTLLPSLPAKPTPLQQREAEVPMEPLHSAASMATHSAASLAETGHSAEEQGEGREGGAGPSHPARHSPLDETAAAAAAPDAAVALAQPPAPAAASPAPPSIATGVLGSSLSTGGLPSSGQGTPTAAASWGSKPKHLRRASMQDNSLVETVSTEPGTMLVRVTSGVVGPTPTSRQLRRMGSSLSRERSDAPAPAMSHEQAPVPDREVEEAAAQMQQVPLPLEPAPKRGCGAGEEEQGEAGGGGVGSEAPPAGGPADEAPAAEDAAAEDAVAGSLGTQRQRQAAEAAVEERAQRASAGLSPAPASAGNSARAYLQR</sequence>
<feature type="compositionally biased region" description="Low complexity" evidence="1">
    <location>
        <begin position="1074"/>
        <end position="1096"/>
    </location>
</feature>
<feature type="region of interest" description="Disordered" evidence="1">
    <location>
        <begin position="813"/>
        <end position="864"/>
    </location>
</feature>
<feature type="region of interest" description="Disordered" evidence="1">
    <location>
        <begin position="894"/>
        <end position="925"/>
    </location>
</feature>
<feature type="compositionally biased region" description="Low complexity" evidence="1">
    <location>
        <begin position="293"/>
        <end position="309"/>
    </location>
</feature>
<feature type="compositionally biased region" description="Low complexity" evidence="1">
    <location>
        <begin position="894"/>
        <end position="906"/>
    </location>
</feature>
<dbReference type="GeneID" id="17350079"/>
<protein>
    <submittedName>
        <fullName evidence="2">Uncharacterized protein</fullName>
    </submittedName>
</protein>
<dbReference type="EMBL" id="GL433899">
    <property type="protein sequence ID" value="EFN50646.1"/>
    <property type="molecule type" value="Genomic_DNA"/>
</dbReference>
<feature type="compositionally biased region" description="Low complexity" evidence="1">
    <location>
        <begin position="265"/>
        <end position="274"/>
    </location>
</feature>
<feature type="region of interest" description="Disordered" evidence="1">
    <location>
        <begin position="535"/>
        <end position="568"/>
    </location>
</feature>
<gene>
    <name evidence="2" type="ORF">CHLNCDRAFT_144045</name>
</gene>
<dbReference type="InParanoid" id="E1ZU50"/>
<feature type="compositionally biased region" description="Low complexity" evidence="1">
    <location>
        <begin position="353"/>
        <end position="362"/>
    </location>
</feature>
<dbReference type="RefSeq" id="XP_005842764.1">
    <property type="nucleotide sequence ID" value="XM_005842705.1"/>
</dbReference>
<dbReference type="AlphaFoldDB" id="E1ZU50"/>
<feature type="compositionally biased region" description="Low complexity" evidence="1">
    <location>
        <begin position="536"/>
        <end position="556"/>
    </location>
</feature>
<proteinExistence type="predicted"/>
<reference evidence="2 3" key="1">
    <citation type="journal article" date="2010" name="Plant Cell">
        <title>The Chlorella variabilis NC64A genome reveals adaptation to photosymbiosis, coevolution with viruses, and cryptic sex.</title>
        <authorList>
            <person name="Blanc G."/>
            <person name="Duncan G."/>
            <person name="Agarkova I."/>
            <person name="Borodovsky M."/>
            <person name="Gurnon J."/>
            <person name="Kuo A."/>
            <person name="Lindquist E."/>
            <person name="Lucas S."/>
            <person name="Pangilinan J."/>
            <person name="Polle J."/>
            <person name="Salamov A."/>
            <person name="Terry A."/>
            <person name="Yamada T."/>
            <person name="Dunigan D.D."/>
            <person name="Grigoriev I.V."/>
            <person name="Claverie J.M."/>
            <person name="Van Etten J.L."/>
        </authorList>
    </citation>
    <scope>NUCLEOTIDE SEQUENCE [LARGE SCALE GENOMIC DNA]</scope>
    <source>
        <strain evidence="2 3">NC64A</strain>
    </source>
</reference>
<evidence type="ECO:0000313" key="3">
    <source>
        <dbReference type="Proteomes" id="UP000008141"/>
    </source>
</evidence>
<feature type="compositionally biased region" description="Low complexity" evidence="1">
    <location>
        <begin position="318"/>
        <end position="334"/>
    </location>
</feature>
<evidence type="ECO:0000256" key="1">
    <source>
        <dbReference type="SAM" id="MobiDB-lite"/>
    </source>
</evidence>
<name>E1ZU50_CHLVA</name>
<feature type="region of interest" description="Disordered" evidence="1">
    <location>
        <begin position="252"/>
        <end position="277"/>
    </location>
</feature>
<feature type="compositionally biased region" description="Low complexity" evidence="1">
    <location>
        <begin position="855"/>
        <end position="864"/>
    </location>
</feature>
<dbReference type="Proteomes" id="UP000008141">
    <property type="component" value="Unassembled WGS sequence"/>
</dbReference>
<accession>E1ZU50</accession>
<feature type="compositionally biased region" description="Pro residues" evidence="1">
    <location>
        <begin position="254"/>
        <end position="264"/>
    </location>
</feature>
<feature type="region of interest" description="Disordered" evidence="1">
    <location>
        <begin position="945"/>
        <end position="1096"/>
    </location>
</feature>
<feature type="compositionally biased region" description="Low complexity" evidence="1">
    <location>
        <begin position="447"/>
        <end position="469"/>
    </location>
</feature>
<feature type="region of interest" description="Disordered" evidence="1">
    <location>
        <begin position="289"/>
        <end position="369"/>
    </location>
</feature>
<keyword evidence="3" id="KW-1185">Reference proteome</keyword>
<dbReference type="KEGG" id="cvr:CHLNCDRAFT_144045"/>
<evidence type="ECO:0000313" key="2">
    <source>
        <dbReference type="EMBL" id="EFN50646.1"/>
    </source>
</evidence>
<feature type="region of interest" description="Disordered" evidence="1">
    <location>
        <begin position="415"/>
        <end position="476"/>
    </location>
</feature>
<dbReference type="OrthoDB" id="510873at2759"/>
<feature type="region of interest" description="Disordered" evidence="1">
    <location>
        <begin position="588"/>
        <end position="614"/>
    </location>
</feature>